<dbReference type="EMBL" id="JAMTCG010000007">
    <property type="protein sequence ID" value="MCP2162656.1"/>
    <property type="molecule type" value="Genomic_DNA"/>
</dbReference>
<dbReference type="PANTHER" id="PTHR37813:SF1">
    <property type="entry name" value="FELS-2 PROPHAGE PROTEIN"/>
    <property type="match status" value="1"/>
</dbReference>
<dbReference type="Pfam" id="PF10145">
    <property type="entry name" value="PhageMin_Tail"/>
    <property type="match status" value="1"/>
</dbReference>
<feature type="domain" description="Phage tail tape measure protein" evidence="4">
    <location>
        <begin position="106"/>
        <end position="306"/>
    </location>
</feature>
<keyword evidence="2" id="KW-0175">Coiled coil</keyword>
<evidence type="ECO:0000256" key="3">
    <source>
        <dbReference type="SAM" id="MobiDB-lite"/>
    </source>
</evidence>
<feature type="coiled-coil region" evidence="2">
    <location>
        <begin position="1456"/>
        <end position="1499"/>
    </location>
</feature>
<evidence type="ECO:0000259" key="4">
    <source>
        <dbReference type="Pfam" id="PF10145"/>
    </source>
</evidence>
<dbReference type="RefSeq" id="WP_253656217.1">
    <property type="nucleotide sequence ID" value="NZ_BAAAOE010000002.1"/>
</dbReference>
<dbReference type="InterPro" id="IPR010090">
    <property type="entry name" value="Phage_tape_meas"/>
</dbReference>
<evidence type="ECO:0000256" key="1">
    <source>
        <dbReference type="ARBA" id="ARBA00022612"/>
    </source>
</evidence>
<sequence length="1629" mass="167645">MTELATAYVSVLLETSRVPGQLRTMFSGAGREATTAGRTAGQSFSSALGGSLKNLGAVAGVTGAVAAVGGAMKSAISSGMDFTTSLNTMQAVAGASSEQVAKVAQVARDLGTDNQLAATSSVDAAQAMVELAKGGFTVNQSMQAARGTLQLAAAAQISAADAATIQSQALQAFGKDASYAGTAADILANAANQSSAEITDVAMAFQQGGAVANQFGLSMQDTAATIALLANAGIQGSDAGTLLKSALLALTDTGKPAQNAIEQLGLTVYNAQGQFVGMESLFGQLQTASKRMTPEMYQAATATLFGSDAARIAGVAAQQGAGGFDRLRDAMGQQGSAAEVAAAKMQGLPGAWEKLKNEAQDAGLAFYDAVQGPLTSAATAAAGAIGSITDGASGLGSKIRDGFEGIVDAFQNAGGPALIMEWGGRLKDVFTSLWGSIEDLLPLVGTLGETFGQAGAIVSAIGVETLVSGLEAAAGILDATVVPALQLTNSALSGMQPLVVGAVAAWLAFRAVGPALAGLRSSVATLGATTTTATARLTSLATAQSAVVRAGSFGAVSMGRFGTAIAQVGQSAPVVARMQSSFVNAATGAERFGRTAGIASAAGTGLRAAGAGIAGVFGGPVGLALAGAAVVGTMWASSVQRQSSAVDAYRGSLASLAEEQKRTKELLVDSKGALTGDVFSSVASQVDDVRDSFTNAGKATASWNDALVSGLTFGLNDQEKKVNETASANREAAEAINNLGMTSQAVGRQVAGSASGWDQLKARLLAMPEGGQKAAETLQDVRNKILQQQDVGRRVTPGITELGTAFQVMGDKSSSASDKLNALKSAMDAMNPARSQTEAVAQYGEAIRKVATSTDGINGTAFDPAGKFNAMSEAGANLSRTLADLADKSAQVASTGGDMGTVNAQNEQAFQALATATGQSVQTIRGLYESLGGKAVDLSVQLKGAPEVTQQLAAISAQWNNTPEKKTIEVEESSVNADTRAALERLHATVSQPMNGIVTITANDDRARAQLLYVSQNVNLLNGLTANPKVGLETDAFTLGNQNARNQLRDLSAQIANPQAKLTIDELLQGKAVSVAQLEQLSATTANPQVRMEVDKILANIALVNSALDRTAQERVAYINAQVTGLNFGDRTPDGGVFRGPGISRASGGPVTGPGGPRDDKVLMWGSNGEFMQQSAAVDYYGLQFMDDVNNMRLPRRATGGPVSKDDFDKLARGGFGASRPLEGAPYVWSGVNWGDCSAAQSAFARLAAGLAPFGGRYATASAASALKSMGASQGIGQSGDLQLGFYNGGPGGGHATTKLPSGVNVEMGGNRGDGQYGGGAADPNEGRFNEKWHFPASMFADSTPPLPTTGVGDDTGGTLSRPDLTTPDMSTTSTTTPRGTSISTRIGGAIGAFFEGQIKSGLDVISANDSPGWLSAITEYENQVEQSKKGGAKNSQELSNAQAQRKYEADKLTRQQAYEAQRDKLQDEKSATKDEGKKAEIDRRLADLKRDYQDATLKAKQQYDAEKLTRRQQSRVADPGTRKPNPGQDLGGVFDDGGEANGLGIMHKRVIRPERVLSPDETQAFQVGMRNGFAGANDRVESLLGELVSLYRAAPPRGQVQYNLRDERGLRLAEEAQRRQISVGLAGR</sequence>
<feature type="region of interest" description="Disordered" evidence="3">
    <location>
        <begin position="1341"/>
        <end position="1384"/>
    </location>
</feature>
<dbReference type="NCBIfam" id="TIGR01760">
    <property type="entry name" value="tape_meas_TP901"/>
    <property type="match status" value="1"/>
</dbReference>
<reference evidence="5 6" key="1">
    <citation type="submission" date="2022-06" db="EMBL/GenBank/DDBJ databases">
        <title>Genomic Encyclopedia of Archaeal and Bacterial Type Strains, Phase II (KMG-II): from individual species to whole genera.</title>
        <authorList>
            <person name="Goeker M."/>
        </authorList>
    </citation>
    <scope>NUCLEOTIDE SEQUENCE [LARGE SCALE GENOMIC DNA]</scope>
    <source>
        <strain evidence="5 6">DSM 45037</strain>
    </source>
</reference>
<feature type="region of interest" description="Disordered" evidence="3">
    <location>
        <begin position="1503"/>
        <end position="1534"/>
    </location>
</feature>
<protein>
    <submittedName>
        <fullName evidence="5">Phage tail tape measure protein, TP901 family, core region</fullName>
    </submittedName>
</protein>
<evidence type="ECO:0000256" key="2">
    <source>
        <dbReference type="SAM" id="Coils"/>
    </source>
</evidence>
<name>A0ABT1H662_9NOCA</name>
<feature type="compositionally biased region" description="Polar residues" evidence="3">
    <location>
        <begin position="1434"/>
        <end position="1444"/>
    </location>
</feature>
<organism evidence="5 6">
    <name type="scientific">Williamsia serinedens</name>
    <dbReference type="NCBI Taxonomy" id="391736"/>
    <lineage>
        <taxon>Bacteria</taxon>
        <taxon>Bacillati</taxon>
        <taxon>Actinomycetota</taxon>
        <taxon>Actinomycetes</taxon>
        <taxon>Mycobacteriales</taxon>
        <taxon>Nocardiaceae</taxon>
        <taxon>Williamsia</taxon>
    </lineage>
</organism>
<keyword evidence="1" id="KW-1188">Viral release from host cell</keyword>
<accession>A0ABT1H662</accession>
<evidence type="ECO:0000313" key="6">
    <source>
        <dbReference type="Proteomes" id="UP001205740"/>
    </source>
</evidence>
<feature type="compositionally biased region" description="Low complexity" evidence="3">
    <location>
        <begin position="1349"/>
        <end position="1384"/>
    </location>
</feature>
<gene>
    <name evidence="5" type="ORF">LX12_003864</name>
</gene>
<feature type="region of interest" description="Disordered" evidence="3">
    <location>
        <begin position="1426"/>
        <end position="1453"/>
    </location>
</feature>
<keyword evidence="6" id="KW-1185">Reference proteome</keyword>
<dbReference type="Proteomes" id="UP001205740">
    <property type="component" value="Unassembled WGS sequence"/>
</dbReference>
<dbReference type="PANTHER" id="PTHR37813">
    <property type="entry name" value="FELS-2 PROPHAGE PROTEIN"/>
    <property type="match status" value="1"/>
</dbReference>
<comment type="caution">
    <text evidence="5">The sequence shown here is derived from an EMBL/GenBank/DDBJ whole genome shotgun (WGS) entry which is preliminary data.</text>
</comment>
<evidence type="ECO:0000313" key="5">
    <source>
        <dbReference type="EMBL" id="MCP2162656.1"/>
    </source>
</evidence>
<proteinExistence type="predicted"/>